<feature type="repeat" description="ANK" evidence="3">
    <location>
        <begin position="444"/>
        <end position="476"/>
    </location>
</feature>
<sequence length="513" mass="57320">MRILSCVLSASVFLATAPTSSDAFWSFRQKENEPNEHSNTAGAVPEKQPKVIPDYSISSPAPPSRDSPNTISYGVDVSLPIHHNTISNNYAWLPHNVDPSLETPSKYRDMPIQPLPHRQEFYDNFLESCVQAFGRKGQRCRDTERDRIEMSLRQPQSMQNYTAIGYKKIKAPPELFKLIEEFWNNNHHKAKPEQWGTGNTYTNNWQSSSSMVSVEDAKLRGGGFTLKQKIWNAAKNILQEWTGEELTQCSLYGIRIYHADAVLATHVDRLPLVSSAIINVAQDLDEPWPLEVIGHNGVAENVTMEPGDMVLYESHSVLHGRPFPLKGRYMANIFIHFEPIGHSLRHYDNHNIGDVDVKYRESLMKGHGGHENESNNGLPPYIIAGSPEEPHWRQSHPNGQQPQTSKTFTTGSTPAHEFAQKGNVDLLAAELSKQKDLVHAKDANDWTPLHEGARAGHLPVVKLLIEHGADVNAKTGGGSGGTPLWWARQTLEEDHEVISFLEEIGALDAGPEL</sequence>
<dbReference type="PROSITE" id="PS50297">
    <property type="entry name" value="ANK_REP_REGION"/>
    <property type="match status" value="1"/>
</dbReference>
<feature type="region of interest" description="Disordered" evidence="4">
    <location>
        <begin position="386"/>
        <end position="415"/>
    </location>
</feature>
<dbReference type="InParanoid" id="A0A1Z5JHB2"/>
<evidence type="ECO:0000256" key="3">
    <source>
        <dbReference type="PROSITE-ProRule" id="PRU00023"/>
    </source>
</evidence>
<dbReference type="AlphaFoldDB" id="A0A1Z5JHB2"/>
<dbReference type="EMBL" id="BDSP01000062">
    <property type="protein sequence ID" value="GAX13379.1"/>
    <property type="molecule type" value="Genomic_DNA"/>
</dbReference>
<dbReference type="SMART" id="SM00248">
    <property type="entry name" value="ANK"/>
    <property type="match status" value="2"/>
</dbReference>
<reference evidence="6 7" key="1">
    <citation type="journal article" date="2015" name="Plant Cell">
        <title>Oil accumulation by the oleaginous diatom Fistulifera solaris as revealed by the genome and transcriptome.</title>
        <authorList>
            <person name="Tanaka T."/>
            <person name="Maeda Y."/>
            <person name="Veluchamy A."/>
            <person name="Tanaka M."/>
            <person name="Abida H."/>
            <person name="Marechal E."/>
            <person name="Bowler C."/>
            <person name="Muto M."/>
            <person name="Sunaga Y."/>
            <person name="Tanaka M."/>
            <person name="Yoshino T."/>
            <person name="Taniguchi T."/>
            <person name="Fukuda Y."/>
            <person name="Nemoto M."/>
            <person name="Matsumoto M."/>
            <person name="Wong P.S."/>
            <person name="Aburatani S."/>
            <person name="Fujibuchi W."/>
        </authorList>
    </citation>
    <scope>NUCLEOTIDE SEQUENCE [LARGE SCALE GENOMIC DNA]</scope>
    <source>
        <strain evidence="6 7">JPCC DA0580</strain>
    </source>
</reference>
<dbReference type="Proteomes" id="UP000198406">
    <property type="component" value="Unassembled WGS sequence"/>
</dbReference>
<name>A0A1Z5JHB2_FISSO</name>
<dbReference type="PANTHER" id="PTHR24134">
    <property type="entry name" value="ANKYRIN REPEAT-CONTAINING PROTEIN DDB_G0279043"/>
    <property type="match status" value="1"/>
</dbReference>
<keyword evidence="5" id="KW-0732">Signal</keyword>
<evidence type="ECO:0000256" key="1">
    <source>
        <dbReference type="ARBA" id="ARBA00022737"/>
    </source>
</evidence>
<evidence type="ECO:0000256" key="2">
    <source>
        <dbReference type="ARBA" id="ARBA00023043"/>
    </source>
</evidence>
<evidence type="ECO:0000256" key="4">
    <source>
        <dbReference type="SAM" id="MobiDB-lite"/>
    </source>
</evidence>
<gene>
    <name evidence="6" type="ORF">FisN_8Lh407</name>
</gene>
<dbReference type="InterPro" id="IPR036770">
    <property type="entry name" value="Ankyrin_rpt-contain_sf"/>
</dbReference>
<keyword evidence="1" id="KW-0677">Repeat</keyword>
<feature type="compositionally biased region" description="Polar residues" evidence="4">
    <location>
        <begin position="395"/>
        <end position="413"/>
    </location>
</feature>
<keyword evidence="7" id="KW-1185">Reference proteome</keyword>
<feature type="chain" id="PRO_5012487164" evidence="5">
    <location>
        <begin position="24"/>
        <end position="513"/>
    </location>
</feature>
<dbReference type="PANTHER" id="PTHR24134:SF9">
    <property type="entry name" value="ANKYRIN REPEAT AND SOCS BOX PROTEIN 8"/>
    <property type="match status" value="1"/>
</dbReference>
<keyword evidence="2 3" id="KW-0040">ANK repeat</keyword>
<protein>
    <submittedName>
        <fullName evidence="6">Uncharacterized protein</fullName>
    </submittedName>
</protein>
<organism evidence="6 7">
    <name type="scientific">Fistulifera solaris</name>
    <name type="common">Oleaginous diatom</name>
    <dbReference type="NCBI Taxonomy" id="1519565"/>
    <lineage>
        <taxon>Eukaryota</taxon>
        <taxon>Sar</taxon>
        <taxon>Stramenopiles</taxon>
        <taxon>Ochrophyta</taxon>
        <taxon>Bacillariophyta</taxon>
        <taxon>Bacillariophyceae</taxon>
        <taxon>Bacillariophycidae</taxon>
        <taxon>Naviculales</taxon>
        <taxon>Naviculaceae</taxon>
        <taxon>Fistulifera</taxon>
    </lineage>
</organism>
<evidence type="ECO:0000313" key="7">
    <source>
        <dbReference type="Proteomes" id="UP000198406"/>
    </source>
</evidence>
<dbReference type="PRINTS" id="PR01415">
    <property type="entry name" value="ANKYRIN"/>
</dbReference>
<dbReference type="Pfam" id="PF12796">
    <property type="entry name" value="Ank_2"/>
    <property type="match status" value="1"/>
</dbReference>
<feature type="region of interest" description="Disordered" evidence="4">
    <location>
        <begin position="30"/>
        <end position="71"/>
    </location>
</feature>
<dbReference type="SUPFAM" id="SSF48403">
    <property type="entry name" value="Ankyrin repeat"/>
    <property type="match status" value="1"/>
</dbReference>
<evidence type="ECO:0000256" key="5">
    <source>
        <dbReference type="SAM" id="SignalP"/>
    </source>
</evidence>
<dbReference type="OrthoDB" id="194358at2759"/>
<dbReference type="InterPro" id="IPR002110">
    <property type="entry name" value="Ankyrin_rpt"/>
</dbReference>
<feature type="signal peptide" evidence="5">
    <location>
        <begin position="1"/>
        <end position="23"/>
    </location>
</feature>
<dbReference type="PROSITE" id="PS50088">
    <property type="entry name" value="ANK_REPEAT"/>
    <property type="match status" value="1"/>
</dbReference>
<evidence type="ECO:0000313" key="6">
    <source>
        <dbReference type="EMBL" id="GAX13379.1"/>
    </source>
</evidence>
<dbReference type="Gene3D" id="1.25.40.20">
    <property type="entry name" value="Ankyrin repeat-containing domain"/>
    <property type="match status" value="1"/>
</dbReference>
<accession>A0A1Z5JHB2</accession>
<proteinExistence type="predicted"/>
<comment type="caution">
    <text evidence="6">The sequence shown here is derived from an EMBL/GenBank/DDBJ whole genome shotgun (WGS) entry which is preliminary data.</text>
</comment>